<organism evidence="2 3">
    <name type="scientific">Hydrogenophaga pseudoflava</name>
    <name type="common">Pseudomonas carboxydoflava</name>
    <dbReference type="NCBI Taxonomy" id="47421"/>
    <lineage>
        <taxon>Bacteria</taxon>
        <taxon>Pseudomonadati</taxon>
        <taxon>Pseudomonadota</taxon>
        <taxon>Betaproteobacteria</taxon>
        <taxon>Burkholderiales</taxon>
        <taxon>Comamonadaceae</taxon>
        <taxon>Hydrogenophaga</taxon>
    </lineage>
</organism>
<dbReference type="KEGG" id="hpse:HPF_20155"/>
<accession>A0A4P6X5Q6</accession>
<evidence type="ECO:0000313" key="2">
    <source>
        <dbReference type="EMBL" id="QBM30016.1"/>
    </source>
</evidence>
<dbReference type="Proteomes" id="UP000293912">
    <property type="component" value="Chromosome"/>
</dbReference>
<name>A0A4P6X5Q6_HYDPS</name>
<dbReference type="PANTHER" id="PTHR33525">
    <property type="match status" value="1"/>
</dbReference>
<dbReference type="AlphaFoldDB" id="A0A4P6X5Q6"/>
<dbReference type="EMBL" id="CP037867">
    <property type="protein sequence ID" value="QBM30016.1"/>
    <property type="molecule type" value="Genomic_DNA"/>
</dbReference>
<keyword evidence="3" id="KW-1185">Reference proteome</keyword>
<evidence type="ECO:0000259" key="1">
    <source>
        <dbReference type="PROSITE" id="PS51833"/>
    </source>
</evidence>
<dbReference type="RefSeq" id="WP_133157655.1">
    <property type="nucleotide sequence ID" value="NZ_CP037867.1"/>
</dbReference>
<sequence>MSHTVLDSVAMAYQPVWNRHRLLAAVRLTVLPTDPASVDAAHLMQVLGDDWPVAAPTLILALESPSLLHQALRCAPVPNTCLEVPAALFGRPESLALLSQAVHHGHQLIRRADFAEVRHEYAVPLDVRSLLHLDAADALEALQSRPTEAVPVPPRPSPIRPGQIYRNVCNRALAEHCLDEAGAWGVLGWPDDDVLHTTRHRAPGCDPVAIALIRQALEKDASIERVERYVRQDPVLAYRLLLRVNSALYGGRHEIGALRHAIMMLGFSALDRWLVEQQAGADEDMALHPVRYGHVMQARLAQHLLDPGSDEALRAEVYTTAIFGQLDRLLREPLAQLIGHLPLSPRVSDALLSRTGPYYPLLDIARAQGDADRIDRLPGICGQHEVSLEHANRGLLRMLATSRDHGLAPEPKAPLRGV</sequence>
<dbReference type="SUPFAM" id="SSF109604">
    <property type="entry name" value="HD-domain/PDEase-like"/>
    <property type="match status" value="1"/>
</dbReference>
<proteinExistence type="predicted"/>
<dbReference type="PANTHER" id="PTHR33525:SF4">
    <property type="entry name" value="CYCLIC DI-GMP PHOSPHODIESTERASE CDGJ"/>
    <property type="match status" value="1"/>
</dbReference>
<protein>
    <submittedName>
        <fullName evidence="2">HDOD domain protein</fullName>
    </submittedName>
</protein>
<dbReference type="Gene3D" id="1.10.3210.10">
    <property type="entry name" value="Hypothetical protein af1432"/>
    <property type="match status" value="1"/>
</dbReference>
<dbReference type="InterPro" id="IPR013976">
    <property type="entry name" value="HDOD"/>
</dbReference>
<gene>
    <name evidence="2" type="ORF">HPF_20155</name>
</gene>
<dbReference type="InterPro" id="IPR052340">
    <property type="entry name" value="RNase_Y/CdgJ"/>
</dbReference>
<dbReference type="Pfam" id="PF08668">
    <property type="entry name" value="HDOD"/>
    <property type="match status" value="1"/>
</dbReference>
<evidence type="ECO:0000313" key="3">
    <source>
        <dbReference type="Proteomes" id="UP000293912"/>
    </source>
</evidence>
<feature type="domain" description="HDOD" evidence="1">
    <location>
        <begin position="202"/>
        <end position="387"/>
    </location>
</feature>
<dbReference type="PROSITE" id="PS51833">
    <property type="entry name" value="HDOD"/>
    <property type="match status" value="1"/>
</dbReference>
<reference evidence="2 3" key="1">
    <citation type="submission" date="2019-03" db="EMBL/GenBank/DDBJ databases">
        <authorList>
            <person name="Sebastian G."/>
            <person name="Baumann P."/>
            <person name="Ruckert C."/>
            <person name="Kalinowski J."/>
            <person name="Nebel B."/>
            <person name="Takors R."/>
            <person name="Blombach B."/>
        </authorList>
    </citation>
    <scope>NUCLEOTIDE SEQUENCE [LARGE SCALE GENOMIC DNA]</scope>
    <source>
        <strain evidence="2 3">DSM 1084</strain>
    </source>
</reference>